<dbReference type="PANTHER" id="PTHR43421">
    <property type="entry name" value="METALLOPROTEASE PMBA"/>
    <property type="match status" value="1"/>
</dbReference>
<protein>
    <submittedName>
        <fullName evidence="5">Microcin-processing peptidase 1</fullName>
    </submittedName>
</protein>
<evidence type="ECO:0000313" key="6">
    <source>
        <dbReference type="Proteomes" id="UP000238801"/>
    </source>
</evidence>
<reference evidence="5 6" key="1">
    <citation type="submission" date="2018-03" db="EMBL/GenBank/DDBJ databases">
        <title>Genomic Encyclopedia of Archaeal and Bacterial Type Strains, Phase II (KMG-II): from individual species to whole genera.</title>
        <authorList>
            <person name="Goeker M."/>
        </authorList>
    </citation>
    <scope>NUCLEOTIDE SEQUENCE [LARGE SCALE GENOMIC DNA]</scope>
    <source>
        <strain evidence="5 6">DSM 29318</strain>
    </source>
</reference>
<dbReference type="Proteomes" id="UP000238801">
    <property type="component" value="Unassembled WGS sequence"/>
</dbReference>
<dbReference type="InterPro" id="IPR036059">
    <property type="entry name" value="TldD/PmbA_sf"/>
</dbReference>
<sequence>MTHALPDLAQQLLDAAKAAGADAADTLVTEGFQTSVDVRDAKLEEAQRAEGVDFGLRVIIGTRQAVVSSMDARPDTIRAMAERAVAMAREAPEDPSVGLADPSLLATEVPDLDLADDAGDPSPDVLRDMALAAEAAARGVDGITKTDSAGAGASRRHIHLAGTNGLSAGYERTSRSLSVVAIAGTGTAMERDWAFDGRTHLSDLDPPEEIGRLAAERTLARRAPRRPRTGTYPVLYDERVAAGLIGHLVAAINGMMIARGSSWAKDLMGASVLPDGLSLTERPLRPRVTGSRPLDAEGLATREAPLVEDGVLGRWVLDLSTARRLGLKSTGNAARGTSTPPSPSVTNLHLTAGTANRDDLIAQMGTGLLVTSLIGSTINPNTGDYSRGASGIWYEKGAPVHAVSEVTIAGNLRDMLRTIVPANDARSYASHVVPSLLVPSMTIAGE</sequence>
<evidence type="ECO:0000259" key="3">
    <source>
        <dbReference type="Pfam" id="PF19289"/>
    </source>
</evidence>
<keyword evidence="6" id="KW-1185">Reference proteome</keyword>
<dbReference type="InterPro" id="IPR035068">
    <property type="entry name" value="TldD/PmbA_N"/>
</dbReference>
<dbReference type="InterPro" id="IPR047657">
    <property type="entry name" value="PmbA"/>
</dbReference>
<dbReference type="InterPro" id="IPR045569">
    <property type="entry name" value="Metalloprtase-TldD/E_C"/>
</dbReference>
<dbReference type="GO" id="GO:0006508">
    <property type="term" value="P:proteolysis"/>
    <property type="evidence" value="ECO:0007669"/>
    <property type="project" value="InterPro"/>
</dbReference>
<gene>
    <name evidence="5" type="ORF">BCF33_1647</name>
</gene>
<evidence type="ECO:0000256" key="1">
    <source>
        <dbReference type="ARBA" id="ARBA00005836"/>
    </source>
</evidence>
<dbReference type="Gene3D" id="3.30.2290.10">
    <property type="entry name" value="PmbA/TldD superfamily"/>
    <property type="match status" value="1"/>
</dbReference>
<comment type="caution">
    <text evidence="5">The sequence shown here is derived from an EMBL/GenBank/DDBJ whole genome shotgun (WGS) entry which is preliminary data.</text>
</comment>
<dbReference type="AlphaFoldDB" id="A0A2T0X1G0"/>
<name>A0A2T0X1G0_9RHOB</name>
<comment type="similarity">
    <text evidence="1">Belongs to the peptidase U62 family.</text>
</comment>
<dbReference type="EMBL" id="PVTT01000002">
    <property type="protein sequence ID" value="PRY92793.1"/>
    <property type="molecule type" value="Genomic_DNA"/>
</dbReference>
<organism evidence="5 6">
    <name type="scientific">Hasllibacter halocynthiae</name>
    <dbReference type="NCBI Taxonomy" id="595589"/>
    <lineage>
        <taxon>Bacteria</taxon>
        <taxon>Pseudomonadati</taxon>
        <taxon>Pseudomonadota</taxon>
        <taxon>Alphaproteobacteria</taxon>
        <taxon>Rhodobacterales</taxon>
        <taxon>Roseobacteraceae</taxon>
        <taxon>Hasllibacter</taxon>
    </lineage>
</organism>
<dbReference type="InterPro" id="IPR045570">
    <property type="entry name" value="Metalloprtase-TldD/E_cen_dom"/>
</dbReference>
<evidence type="ECO:0000259" key="2">
    <source>
        <dbReference type="Pfam" id="PF01523"/>
    </source>
</evidence>
<dbReference type="Pfam" id="PF01523">
    <property type="entry name" value="PmbA_TldD_1st"/>
    <property type="match status" value="1"/>
</dbReference>
<feature type="domain" description="Metalloprotease TldD/E N-terminal" evidence="2">
    <location>
        <begin position="24"/>
        <end position="88"/>
    </location>
</feature>
<dbReference type="OrthoDB" id="9803618at2"/>
<dbReference type="PANTHER" id="PTHR43421:SF1">
    <property type="entry name" value="METALLOPROTEASE PMBA"/>
    <property type="match status" value="1"/>
</dbReference>
<dbReference type="GO" id="GO:0005829">
    <property type="term" value="C:cytosol"/>
    <property type="evidence" value="ECO:0007669"/>
    <property type="project" value="TreeGrafter"/>
</dbReference>
<dbReference type="SUPFAM" id="SSF111283">
    <property type="entry name" value="Putative modulator of DNA gyrase, PmbA/TldD"/>
    <property type="match status" value="1"/>
</dbReference>
<evidence type="ECO:0000259" key="4">
    <source>
        <dbReference type="Pfam" id="PF19290"/>
    </source>
</evidence>
<feature type="domain" description="Metalloprotease TldD/E central" evidence="4">
    <location>
        <begin position="118"/>
        <end position="221"/>
    </location>
</feature>
<dbReference type="Pfam" id="PF19290">
    <property type="entry name" value="PmbA_TldD_2nd"/>
    <property type="match status" value="1"/>
</dbReference>
<accession>A0A2T0X1G0</accession>
<dbReference type="RefSeq" id="WP_106160457.1">
    <property type="nucleotide sequence ID" value="NZ_PVTT01000002.1"/>
</dbReference>
<dbReference type="GO" id="GO:0008237">
    <property type="term" value="F:metallopeptidase activity"/>
    <property type="evidence" value="ECO:0007669"/>
    <property type="project" value="InterPro"/>
</dbReference>
<evidence type="ECO:0000313" key="5">
    <source>
        <dbReference type="EMBL" id="PRY92793.1"/>
    </source>
</evidence>
<proteinExistence type="inferred from homology"/>
<dbReference type="InterPro" id="IPR002510">
    <property type="entry name" value="Metalloprtase-TldD/E_N"/>
</dbReference>
<dbReference type="Pfam" id="PF19289">
    <property type="entry name" value="PmbA_TldD_3rd"/>
    <property type="match status" value="1"/>
</dbReference>
<feature type="domain" description="Metalloprotease TldD/E C-terminal" evidence="3">
    <location>
        <begin position="229"/>
        <end position="445"/>
    </location>
</feature>